<dbReference type="SMART" id="SM00861">
    <property type="entry name" value="Transket_pyr"/>
    <property type="match status" value="1"/>
</dbReference>
<keyword evidence="6" id="KW-1185">Reference proteome</keyword>
<reference evidence="5 6" key="1">
    <citation type="submission" date="2018-10" db="EMBL/GenBank/DDBJ databases">
        <title>Natrarchaeobius chitinivorans gen. nov., sp. nov., and Natrarchaeobius haloalkaliphilus sp. nov., alkaliphilic, chitin-utilizing haloarchaea from hypersaline alkaline lakes.</title>
        <authorList>
            <person name="Sorokin D.Y."/>
            <person name="Elcheninov A.G."/>
            <person name="Kostrikina N.A."/>
            <person name="Bale N.J."/>
            <person name="Sinninghe Damste J.S."/>
            <person name="Khijniak T.V."/>
            <person name="Kublanov I.V."/>
            <person name="Toshchakov S.V."/>
        </authorList>
    </citation>
    <scope>NUCLEOTIDE SEQUENCE [LARGE SCALE GENOMIC DNA]</scope>
    <source>
        <strain evidence="5 6">AArcht-Sl</strain>
    </source>
</reference>
<dbReference type="FunFam" id="3.40.50.920:FF:000001">
    <property type="entry name" value="Pyruvate dehydrogenase E1 beta subunit"/>
    <property type="match status" value="1"/>
</dbReference>
<comment type="cofactor">
    <cofactor evidence="1">
        <name>thiamine diphosphate</name>
        <dbReference type="ChEBI" id="CHEBI:58937"/>
    </cofactor>
</comment>
<feature type="domain" description="Transketolase-like pyrimidine-binding" evidence="4">
    <location>
        <begin position="11"/>
        <end position="186"/>
    </location>
</feature>
<dbReference type="PANTHER" id="PTHR43257:SF2">
    <property type="entry name" value="PYRUVATE DEHYDROGENASE E1 COMPONENT SUBUNIT BETA"/>
    <property type="match status" value="1"/>
</dbReference>
<keyword evidence="2" id="KW-0560">Oxidoreductase</keyword>
<evidence type="ECO:0000256" key="2">
    <source>
        <dbReference type="ARBA" id="ARBA00023002"/>
    </source>
</evidence>
<dbReference type="InterPro" id="IPR009014">
    <property type="entry name" value="Transketo_C/PFOR_II"/>
</dbReference>
<dbReference type="Gene3D" id="3.40.50.970">
    <property type="match status" value="1"/>
</dbReference>
<dbReference type="InterPro" id="IPR033248">
    <property type="entry name" value="Transketolase_C"/>
</dbReference>
<sequence>MSATAGESEEFAVRDVINRTLGEEMERDDRVYIQGIDVSGRGGTSNILKGLDDRFGTDRVRNTPISEVSMVGSALGAAATGMRPVVEVMYCGFLGVAGDQLLNQVAKMRYMFGGELDLPMVIRTKNVMGANAAAQHSQALHHWLAAIPGLKVVCTSTPADTKGLLKAAVRSDDPVMVFEHGGVYNRKAPVPTEDYQYEIGKAAIERRGEDVTVVATQNQLWNALEAAERLASDGISVEVVNPRTISPLDTETIVESARKTGRCVVVDDTPLSYGTQSQLSAVISEGAFWDLDLPVKRLGVDNVPIPFSPTLEDEIIPGTDEIVDEILDLA</sequence>
<evidence type="ECO:0000259" key="4">
    <source>
        <dbReference type="SMART" id="SM00861"/>
    </source>
</evidence>
<protein>
    <submittedName>
        <fullName evidence="5">Alpha-ketoacid dehydrogenase subunit beta</fullName>
    </submittedName>
</protein>
<evidence type="ECO:0000313" key="6">
    <source>
        <dbReference type="Proteomes" id="UP000273828"/>
    </source>
</evidence>
<dbReference type="Gene3D" id="3.40.50.920">
    <property type="match status" value="1"/>
</dbReference>
<proteinExistence type="predicted"/>
<evidence type="ECO:0000313" key="5">
    <source>
        <dbReference type="EMBL" id="RQG86737.1"/>
    </source>
</evidence>
<dbReference type="InterPro" id="IPR029061">
    <property type="entry name" value="THDP-binding"/>
</dbReference>
<keyword evidence="3" id="KW-0786">Thiamine pyrophosphate</keyword>
<dbReference type="EMBL" id="REFY01000007">
    <property type="protein sequence ID" value="RQG86737.1"/>
    <property type="molecule type" value="Genomic_DNA"/>
</dbReference>
<accession>A0A3N6M3N9</accession>
<dbReference type="AlphaFoldDB" id="A0A3N6M3N9"/>
<dbReference type="GO" id="GO:0006082">
    <property type="term" value="P:organic acid metabolic process"/>
    <property type="evidence" value="ECO:0007669"/>
    <property type="project" value="UniProtKB-ARBA"/>
</dbReference>
<comment type="caution">
    <text evidence="5">The sequence shown here is derived from an EMBL/GenBank/DDBJ whole genome shotgun (WGS) entry which is preliminary data.</text>
</comment>
<dbReference type="Pfam" id="PF02780">
    <property type="entry name" value="Transketolase_C"/>
    <property type="match status" value="1"/>
</dbReference>
<dbReference type="Pfam" id="PF02779">
    <property type="entry name" value="Transket_pyr"/>
    <property type="match status" value="1"/>
</dbReference>
<dbReference type="FunFam" id="3.40.50.970:FF:000001">
    <property type="entry name" value="Pyruvate dehydrogenase E1 beta subunit"/>
    <property type="match status" value="1"/>
</dbReference>
<dbReference type="GO" id="GO:0016491">
    <property type="term" value="F:oxidoreductase activity"/>
    <property type="evidence" value="ECO:0007669"/>
    <property type="project" value="UniProtKB-KW"/>
</dbReference>
<name>A0A3N6M3N9_9EURY</name>
<dbReference type="InterPro" id="IPR005475">
    <property type="entry name" value="Transketolase-like_Pyr-bd"/>
</dbReference>
<dbReference type="PANTHER" id="PTHR43257">
    <property type="entry name" value="PYRUVATE DEHYDROGENASE E1 COMPONENT BETA SUBUNIT"/>
    <property type="match status" value="1"/>
</dbReference>
<gene>
    <name evidence="5" type="ORF">EA462_16510</name>
</gene>
<dbReference type="SUPFAM" id="SSF52922">
    <property type="entry name" value="TK C-terminal domain-like"/>
    <property type="match status" value="1"/>
</dbReference>
<dbReference type="SUPFAM" id="SSF52518">
    <property type="entry name" value="Thiamin diphosphate-binding fold (THDP-binding)"/>
    <property type="match status" value="1"/>
</dbReference>
<evidence type="ECO:0000256" key="3">
    <source>
        <dbReference type="ARBA" id="ARBA00023052"/>
    </source>
</evidence>
<dbReference type="Proteomes" id="UP000273828">
    <property type="component" value="Unassembled WGS sequence"/>
</dbReference>
<dbReference type="RefSeq" id="WP_124179632.1">
    <property type="nucleotide sequence ID" value="NZ_REFY01000007.1"/>
</dbReference>
<organism evidence="5 6">
    <name type="scientific">Natrarchaeobius halalkaliphilus</name>
    <dbReference type="NCBI Taxonomy" id="1679091"/>
    <lineage>
        <taxon>Archaea</taxon>
        <taxon>Methanobacteriati</taxon>
        <taxon>Methanobacteriota</taxon>
        <taxon>Stenosarchaea group</taxon>
        <taxon>Halobacteria</taxon>
        <taxon>Halobacteriales</taxon>
        <taxon>Natrialbaceae</taxon>
        <taxon>Natrarchaeobius</taxon>
    </lineage>
</organism>
<dbReference type="OrthoDB" id="6779at2157"/>
<dbReference type="CDD" id="cd07036">
    <property type="entry name" value="TPP_PYR_E1-PDHc-beta_like"/>
    <property type="match status" value="1"/>
</dbReference>
<evidence type="ECO:0000256" key="1">
    <source>
        <dbReference type="ARBA" id="ARBA00001964"/>
    </source>
</evidence>
<dbReference type="GO" id="GO:0044272">
    <property type="term" value="P:sulfur compound biosynthetic process"/>
    <property type="evidence" value="ECO:0007669"/>
    <property type="project" value="UniProtKB-ARBA"/>
</dbReference>